<comment type="caution">
    <text evidence="1">The sequence shown here is derived from an EMBL/GenBank/DDBJ whole genome shotgun (WGS) entry which is preliminary data.</text>
</comment>
<protein>
    <submittedName>
        <fullName evidence="1">Uncharacterized protein</fullName>
    </submittedName>
</protein>
<dbReference type="STRING" id="1802597.A2Z24_00810"/>
<sequence length="109" mass="13199">MTKITTRGEDRRMEIETPHKLPLNLPEMGKQYKARKKEKIDWIKSGKRLITPEESKEVWEKIKDNEFTLTFYPDFESYWRDSTTKVIKTERQTKEWAIKNVKRARIPVE</sequence>
<proteinExistence type="predicted"/>
<evidence type="ECO:0000313" key="1">
    <source>
        <dbReference type="EMBL" id="OGY26497.1"/>
    </source>
</evidence>
<name>A0A1G1WGW7_9BACT</name>
<dbReference type="EMBL" id="MHCT01000006">
    <property type="protein sequence ID" value="OGY26497.1"/>
    <property type="molecule type" value="Genomic_DNA"/>
</dbReference>
<evidence type="ECO:0000313" key="2">
    <source>
        <dbReference type="Proteomes" id="UP000177588"/>
    </source>
</evidence>
<dbReference type="Proteomes" id="UP000177588">
    <property type="component" value="Unassembled WGS sequence"/>
</dbReference>
<gene>
    <name evidence="1" type="ORF">A2Z24_00810</name>
</gene>
<reference evidence="1 2" key="1">
    <citation type="journal article" date="2016" name="Nat. Commun.">
        <title>Thousands of microbial genomes shed light on interconnected biogeochemical processes in an aquifer system.</title>
        <authorList>
            <person name="Anantharaman K."/>
            <person name="Brown C.T."/>
            <person name="Hug L.A."/>
            <person name="Sharon I."/>
            <person name="Castelle C.J."/>
            <person name="Probst A.J."/>
            <person name="Thomas B.C."/>
            <person name="Singh A."/>
            <person name="Wilkins M.J."/>
            <person name="Karaoz U."/>
            <person name="Brodie E.L."/>
            <person name="Williams K.H."/>
            <person name="Hubbard S.S."/>
            <person name="Banfield J.F."/>
        </authorList>
    </citation>
    <scope>NUCLEOTIDE SEQUENCE [LARGE SCALE GENOMIC DNA]</scope>
</reference>
<organism evidence="1 2">
    <name type="scientific">Candidatus Woykebacteria bacterium RBG_16_44_10</name>
    <dbReference type="NCBI Taxonomy" id="1802597"/>
    <lineage>
        <taxon>Bacteria</taxon>
        <taxon>Candidatus Woykeibacteriota</taxon>
    </lineage>
</organism>
<accession>A0A1G1WGW7</accession>
<dbReference type="AlphaFoldDB" id="A0A1G1WGW7"/>